<gene>
    <name evidence="1" type="ORF">Q4T40_05760</name>
</gene>
<name>A0ABU3NV94_9FIRM</name>
<reference evidence="1 2" key="1">
    <citation type="submission" date="2023-07" db="EMBL/GenBank/DDBJ databases">
        <title>The novel representative of Negativicutes class, Anaeroselena agilis gen. nov. sp. nov.</title>
        <authorList>
            <person name="Prokofeva M.I."/>
            <person name="Elcheninov A.G."/>
            <person name="Klyukina A."/>
            <person name="Kublanov I.V."/>
            <person name="Frolov E.N."/>
            <person name="Podosokorskaya O.A."/>
        </authorList>
    </citation>
    <scope>NUCLEOTIDE SEQUENCE [LARGE SCALE GENOMIC DNA]</scope>
    <source>
        <strain evidence="1 2">4137-cl</strain>
    </source>
</reference>
<dbReference type="RefSeq" id="WP_413779278.1">
    <property type="nucleotide sequence ID" value="NZ_JAUOZS010000001.1"/>
</dbReference>
<dbReference type="Proteomes" id="UP001254848">
    <property type="component" value="Unassembled WGS sequence"/>
</dbReference>
<proteinExistence type="predicted"/>
<keyword evidence="2" id="KW-1185">Reference proteome</keyword>
<dbReference type="EMBL" id="JAUOZS010000001">
    <property type="protein sequence ID" value="MDT8900744.1"/>
    <property type="molecule type" value="Genomic_DNA"/>
</dbReference>
<comment type="caution">
    <text evidence="1">The sequence shown here is derived from an EMBL/GenBank/DDBJ whole genome shotgun (WGS) entry which is preliminary data.</text>
</comment>
<evidence type="ECO:0000313" key="2">
    <source>
        <dbReference type="Proteomes" id="UP001254848"/>
    </source>
</evidence>
<protein>
    <submittedName>
        <fullName evidence="1">Uncharacterized protein</fullName>
    </submittedName>
</protein>
<organism evidence="1 2">
    <name type="scientific">Anaeroselena agilis</name>
    <dbReference type="NCBI Taxonomy" id="3063788"/>
    <lineage>
        <taxon>Bacteria</taxon>
        <taxon>Bacillati</taxon>
        <taxon>Bacillota</taxon>
        <taxon>Negativicutes</taxon>
        <taxon>Acetonemataceae</taxon>
        <taxon>Anaeroselena</taxon>
    </lineage>
</organism>
<sequence length="74" mass="8189">MRKDQRSLESKIGDPDTAYIVIYPDPGIDITAFTDDLRGLLNSYHVHGQGWTIGSNIELDGQPLVGERLDHPGI</sequence>
<evidence type="ECO:0000313" key="1">
    <source>
        <dbReference type="EMBL" id="MDT8900744.1"/>
    </source>
</evidence>
<accession>A0ABU3NV94</accession>